<comment type="caution">
    <text evidence="2">The sequence shown here is derived from an EMBL/GenBank/DDBJ whole genome shotgun (WGS) entry which is preliminary data.</text>
</comment>
<organism evidence="2 3">
    <name type="scientific">Lactobacillus nasalidis</name>
    <dbReference type="NCBI Taxonomy" id="2797258"/>
    <lineage>
        <taxon>Bacteria</taxon>
        <taxon>Bacillati</taxon>
        <taxon>Bacillota</taxon>
        <taxon>Bacilli</taxon>
        <taxon>Lactobacillales</taxon>
        <taxon>Lactobacillaceae</taxon>
        <taxon>Lactobacillus</taxon>
    </lineage>
</organism>
<dbReference type="EMBL" id="BOCI01000047">
    <property type="protein sequence ID" value="GHW00473.1"/>
    <property type="molecule type" value="Genomic_DNA"/>
</dbReference>
<proteinExistence type="predicted"/>
<gene>
    <name evidence="2" type="ORF">lacNasYZ03_01600</name>
</gene>
<feature type="signal peptide" evidence="1">
    <location>
        <begin position="1"/>
        <end position="22"/>
    </location>
</feature>
<evidence type="ECO:0008006" key="4">
    <source>
        <dbReference type="Google" id="ProtNLM"/>
    </source>
</evidence>
<keyword evidence="1" id="KW-0732">Signal</keyword>
<protein>
    <recommendedName>
        <fullName evidence="4">Cyclophilin-like domain-containing protein</fullName>
    </recommendedName>
</protein>
<sequence>MKKLEKGVIGLILAIIAGTAVTAVSSSGQQAENSSEAFDKSEYRKAVKSTNYHKKSALKIELSSKKDKVTGIMPKSPASLSLLKQWKMDSDLDFQPGKQAGLLISKQKVSLPTANGQELVHATTGEIGYDPQRKRILVFAKDRDYSNGFYPLGHLKRNDPNPSNLSTDQDMLEFSFKD</sequence>
<reference evidence="3" key="1">
    <citation type="submission" date="2021-01" db="EMBL/GenBank/DDBJ databases">
        <title>Draft genome sequence of Nasalis larvatus strain YZ03.</title>
        <authorList>
            <person name="Suzuki-Hashido N."/>
            <person name="Tsuchida S."/>
            <person name="Hayakawa T."/>
        </authorList>
    </citation>
    <scope>NUCLEOTIDE SEQUENCE [LARGE SCALE GENOMIC DNA]</scope>
    <source>
        <strain evidence="3">YZ03</strain>
    </source>
</reference>
<feature type="chain" id="PRO_5046062828" description="Cyclophilin-like domain-containing protein" evidence="1">
    <location>
        <begin position="23"/>
        <end position="178"/>
    </location>
</feature>
<name>A0ABQ3W2G3_9LACO</name>
<evidence type="ECO:0000256" key="1">
    <source>
        <dbReference type="SAM" id="SignalP"/>
    </source>
</evidence>
<evidence type="ECO:0000313" key="3">
    <source>
        <dbReference type="Proteomes" id="UP000616547"/>
    </source>
</evidence>
<keyword evidence="3" id="KW-1185">Reference proteome</keyword>
<dbReference type="RefSeq" id="WP_201332019.1">
    <property type="nucleotide sequence ID" value="NZ_BOCG01000222.1"/>
</dbReference>
<dbReference type="Proteomes" id="UP000616547">
    <property type="component" value="Unassembled WGS sequence"/>
</dbReference>
<evidence type="ECO:0000313" key="2">
    <source>
        <dbReference type="EMBL" id="GHW00473.1"/>
    </source>
</evidence>
<accession>A0ABQ3W2G3</accession>